<feature type="compositionally biased region" description="Gly residues" evidence="13">
    <location>
        <begin position="194"/>
        <end position="203"/>
    </location>
</feature>
<sequence>MTSMHQSAISAELAGSPEAGARATSPSSSLVQRLRALVRRTPAELNPAEPSPQADQLPAASLDPRRALQASGADVARPRTAAPSDRGSGSGSGPPPHTRAAGMGFGPGVGACAPAPATEGRLPPAPVVAVADAGVCIGPGGPGPGPSKAGLGAEGLLPGPSGSGPEAGEPGAGGPRQAPAGAGPGAERPLVEGPGAGPPGSGGDDPRVATWAPPASPWGLVEECLFADPWRLLVACILLNRTTGGQVRRVLGPLWAAFPTPQALALADPRRLSAILRPLGLHNSRAARLRRFSEEYVRKQWTHPSQLHGVGPYAADAYAIFCRRDGWRGVQPSDKDLRRYRDWLEATGGQGSGLEREDVGALLAAGLEAARGEGEDGEGSEEGEGKGRSRGGRGGGGGGGGRRGRAGENLGASLAAGLEAAEEETKEDGVKGKGKGRRGGHGRHRRQEPPPRVEPGGLDGVGTGGWDLQGGEGAGEEEGSAAAADAGTGQQRRARRGEATVASEGAGRTRGVEEKPWGRGRR</sequence>
<keyword evidence="7" id="KW-0539">Nucleus</keyword>
<dbReference type="GO" id="GO:0006284">
    <property type="term" value="P:base-excision repair"/>
    <property type="evidence" value="ECO:0007669"/>
    <property type="project" value="InterPro"/>
</dbReference>
<dbReference type="GO" id="GO:0003677">
    <property type="term" value="F:DNA binding"/>
    <property type="evidence" value="ECO:0007669"/>
    <property type="project" value="UniProtKB-KW"/>
</dbReference>
<dbReference type="FunFam" id="1.10.340.30:FF:000051">
    <property type="entry name" value="Methyl-CpG-binding domain protein 4"/>
    <property type="match status" value="1"/>
</dbReference>
<dbReference type="AlphaFoldDB" id="A0A835XXD0"/>
<keyword evidence="5" id="KW-0238">DNA-binding</keyword>
<evidence type="ECO:0000313" key="16">
    <source>
        <dbReference type="Proteomes" id="UP000612055"/>
    </source>
</evidence>
<evidence type="ECO:0000256" key="4">
    <source>
        <dbReference type="ARBA" id="ARBA00022801"/>
    </source>
</evidence>
<dbReference type="Pfam" id="PF00730">
    <property type="entry name" value="HhH-GPD"/>
    <property type="match status" value="1"/>
</dbReference>
<dbReference type="Gene3D" id="1.10.340.30">
    <property type="entry name" value="Hypothetical protein, domain 2"/>
    <property type="match status" value="1"/>
</dbReference>
<protein>
    <recommendedName>
        <fullName evidence="10">Methyl-CpG-binding domain protein 4</fullName>
    </recommendedName>
    <alternativeName>
        <fullName evidence="11">Methyl-CpG-binding protein MBD4</fullName>
    </alternativeName>
    <alternativeName>
        <fullName evidence="12">Mismatch-specific DNA N-glycosylase</fullName>
    </alternativeName>
</protein>
<organism evidence="15 16">
    <name type="scientific">Edaphochlamys debaryana</name>
    <dbReference type="NCBI Taxonomy" id="47281"/>
    <lineage>
        <taxon>Eukaryota</taxon>
        <taxon>Viridiplantae</taxon>
        <taxon>Chlorophyta</taxon>
        <taxon>core chlorophytes</taxon>
        <taxon>Chlorophyceae</taxon>
        <taxon>CS clade</taxon>
        <taxon>Chlamydomonadales</taxon>
        <taxon>Chlamydomonadales incertae sedis</taxon>
        <taxon>Edaphochlamys</taxon>
    </lineage>
</organism>
<feature type="compositionally biased region" description="Low complexity" evidence="13">
    <location>
        <begin position="480"/>
        <end position="491"/>
    </location>
</feature>
<evidence type="ECO:0000256" key="5">
    <source>
        <dbReference type="ARBA" id="ARBA00023125"/>
    </source>
</evidence>
<feature type="compositionally biased region" description="Low complexity" evidence="13">
    <location>
        <begin position="407"/>
        <end position="419"/>
    </location>
</feature>
<feature type="region of interest" description="Disordered" evidence="13">
    <location>
        <begin position="369"/>
        <end position="522"/>
    </location>
</feature>
<feature type="compositionally biased region" description="Basic residues" evidence="13">
    <location>
        <begin position="432"/>
        <end position="446"/>
    </location>
</feature>
<feature type="compositionally biased region" description="Low complexity" evidence="13">
    <location>
        <begin position="149"/>
        <end position="188"/>
    </location>
</feature>
<accession>A0A835XXD0</accession>
<evidence type="ECO:0000256" key="10">
    <source>
        <dbReference type="ARBA" id="ARBA00069821"/>
    </source>
</evidence>
<feature type="region of interest" description="Disordered" evidence="13">
    <location>
        <begin position="146"/>
        <end position="211"/>
    </location>
</feature>
<name>A0A835XXD0_9CHLO</name>
<dbReference type="SUPFAM" id="SSF48150">
    <property type="entry name" value="DNA-glycosylase"/>
    <property type="match status" value="1"/>
</dbReference>
<reference evidence="15" key="1">
    <citation type="journal article" date="2020" name="bioRxiv">
        <title>Comparative genomics of Chlamydomonas.</title>
        <authorList>
            <person name="Craig R.J."/>
            <person name="Hasan A.R."/>
            <person name="Ness R.W."/>
            <person name="Keightley P.D."/>
        </authorList>
    </citation>
    <scope>NUCLEOTIDE SEQUENCE</scope>
    <source>
        <strain evidence="15">CCAP 11/70</strain>
    </source>
</reference>
<evidence type="ECO:0000256" key="1">
    <source>
        <dbReference type="ARBA" id="ARBA00004123"/>
    </source>
</evidence>
<evidence type="ECO:0000256" key="11">
    <source>
        <dbReference type="ARBA" id="ARBA00076709"/>
    </source>
</evidence>
<gene>
    <name evidence="15" type="ORF">HYH03_013882</name>
</gene>
<dbReference type="InterPro" id="IPR011257">
    <property type="entry name" value="DNA_glycosylase"/>
</dbReference>
<evidence type="ECO:0000256" key="8">
    <source>
        <dbReference type="ARBA" id="ARBA00055831"/>
    </source>
</evidence>
<feature type="region of interest" description="Disordered" evidence="13">
    <location>
        <begin position="1"/>
        <end position="105"/>
    </location>
</feature>
<dbReference type="EMBL" id="JAEHOE010000096">
    <property type="protein sequence ID" value="KAG2487459.1"/>
    <property type="molecule type" value="Genomic_DNA"/>
</dbReference>
<evidence type="ECO:0000256" key="7">
    <source>
        <dbReference type="ARBA" id="ARBA00023242"/>
    </source>
</evidence>
<feature type="compositionally biased region" description="Gly residues" evidence="13">
    <location>
        <begin position="457"/>
        <end position="473"/>
    </location>
</feature>
<dbReference type="GO" id="GO:0005634">
    <property type="term" value="C:nucleus"/>
    <property type="evidence" value="ECO:0007669"/>
    <property type="project" value="UniProtKB-SubCell"/>
</dbReference>
<dbReference type="InterPro" id="IPR045138">
    <property type="entry name" value="MeCP2/MBD4"/>
</dbReference>
<keyword evidence="3" id="KW-0227">DNA damage</keyword>
<feature type="compositionally biased region" description="Gly residues" evidence="13">
    <location>
        <begin position="392"/>
        <end position="401"/>
    </location>
</feature>
<dbReference type="Proteomes" id="UP000612055">
    <property type="component" value="Unassembled WGS sequence"/>
</dbReference>
<dbReference type="PANTHER" id="PTHR15074:SF0">
    <property type="entry name" value="METHYL-CPG-BINDING DOMAIN PROTEIN 4-LIKE PROTEIN"/>
    <property type="match status" value="1"/>
</dbReference>
<keyword evidence="16" id="KW-1185">Reference proteome</keyword>
<dbReference type="OrthoDB" id="10265068at2759"/>
<evidence type="ECO:0000256" key="9">
    <source>
        <dbReference type="ARBA" id="ARBA00062707"/>
    </source>
</evidence>
<evidence type="ECO:0000256" key="6">
    <source>
        <dbReference type="ARBA" id="ARBA00023204"/>
    </source>
</evidence>
<dbReference type="SMART" id="SM00478">
    <property type="entry name" value="ENDO3c"/>
    <property type="match status" value="1"/>
</dbReference>
<keyword evidence="4" id="KW-0378">Hydrolase</keyword>
<feature type="domain" description="HhH-GPD" evidence="14">
    <location>
        <begin position="238"/>
        <end position="368"/>
    </location>
</feature>
<proteinExistence type="predicted"/>
<evidence type="ECO:0000256" key="12">
    <source>
        <dbReference type="ARBA" id="ARBA00083330"/>
    </source>
</evidence>
<evidence type="ECO:0000259" key="14">
    <source>
        <dbReference type="SMART" id="SM00478"/>
    </source>
</evidence>
<evidence type="ECO:0000256" key="13">
    <source>
        <dbReference type="SAM" id="MobiDB-lite"/>
    </source>
</evidence>
<evidence type="ECO:0000313" key="15">
    <source>
        <dbReference type="EMBL" id="KAG2487459.1"/>
    </source>
</evidence>
<evidence type="ECO:0000256" key="2">
    <source>
        <dbReference type="ARBA" id="ARBA00022553"/>
    </source>
</evidence>
<feature type="compositionally biased region" description="Basic and acidic residues" evidence="13">
    <location>
        <begin position="510"/>
        <end position="522"/>
    </location>
</feature>
<comment type="function">
    <text evidence="8">Mismatch-specific DNA N-glycosylase involved in DNA repair. Has thymine glycosylase activity and is specific for G:T mismatches within methylated and unmethylated CpG sites. Can also remove uracil or 5-fluorouracil in G:U mismatches. Has no lyase activity. Was first identified as methyl-CpG-binding protein.</text>
</comment>
<comment type="subunit">
    <text evidence="9">Interacts with MLH1.</text>
</comment>
<dbReference type="PANTHER" id="PTHR15074">
    <property type="entry name" value="METHYL-CPG-BINDING PROTEIN"/>
    <property type="match status" value="1"/>
</dbReference>
<dbReference type="GO" id="GO:0016787">
    <property type="term" value="F:hydrolase activity"/>
    <property type="evidence" value="ECO:0007669"/>
    <property type="project" value="UniProtKB-KW"/>
</dbReference>
<evidence type="ECO:0000256" key="3">
    <source>
        <dbReference type="ARBA" id="ARBA00022763"/>
    </source>
</evidence>
<comment type="subcellular location">
    <subcellularLocation>
        <location evidence="1">Nucleus</location>
    </subcellularLocation>
</comment>
<comment type="caution">
    <text evidence="15">The sequence shown here is derived from an EMBL/GenBank/DDBJ whole genome shotgun (WGS) entry which is preliminary data.</text>
</comment>
<dbReference type="InterPro" id="IPR003265">
    <property type="entry name" value="HhH-GPD_domain"/>
</dbReference>
<keyword evidence="2" id="KW-0597">Phosphoprotein</keyword>
<keyword evidence="6" id="KW-0234">DNA repair</keyword>